<evidence type="ECO:0000256" key="1">
    <source>
        <dbReference type="ARBA" id="ARBA00022729"/>
    </source>
</evidence>
<name>A0A3P7IVY6_STRVU</name>
<feature type="repeat" description="CSPG" evidence="4">
    <location>
        <begin position="2"/>
        <end position="94"/>
    </location>
</feature>
<accession>A0A3P7IVY6</accession>
<keyword evidence="6" id="KW-1185">Reference proteome</keyword>
<proteinExistence type="predicted"/>
<dbReference type="PANTHER" id="PTHR45739">
    <property type="entry name" value="MATRIX PROTEIN, PUTATIVE-RELATED"/>
    <property type="match status" value="1"/>
</dbReference>
<evidence type="ECO:0000256" key="4">
    <source>
        <dbReference type="PROSITE-ProRule" id="PRU01201"/>
    </source>
</evidence>
<dbReference type="EMBL" id="UYYB01098594">
    <property type="protein sequence ID" value="VDM77180.1"/>
    <property type="molecule type" value="Genomic_DNA"/>
</dbReference>
<dbReference type="PANTHER" id="PTHR45739:SF8">
    <property type="entry name" value="FRAS1-RELATED EXTRACELLULAR MATRIX PROTEIN 1"/>
    <property type="match status" value="1"/>
</dbReference>
<evidence type="ECO:0008006" key="7">
    <source>
        <dbReference type="Google" id="ProtNLM"/>
    </source>
</evidence>
<gene>
    <name evidence="5" type="ORF">SVUK_LOCUS12178</name>
</gene>
<dbReference type="InterPro" id="IPR051561">
    <property type="entry name" value="FRAS1_ECM"/>
</dbReference>
<feature type="non-terminal residue" evidence="5">
    <location>
        <position position="365"/>
    </location>
</feature>
<dbReference type="PROSITE" id="PS51854">
    <property type="entry name" value="CSPG"/>
    <property type="match status" value="1"/>
</dbReference>
<keyword evidence="2" id="KW-0677">Repeat</keyword>
<reference evidence="5 6" key="1">
    <citation type="submission" date="2018-11" db="EMBL/GenBank/DDBJ databases">
        <authorList>
            <consortium name="Pathogen Informatics"/>
        </authorList>
    </citation>
    <scope>NUCLEOTIDE SEQUENCE [LARGE SCALE GENOMIC DNA]</scope>
</reference>
<dbReference type="GO" id="GO:0009653">
    <property type="term" value="P:anatomical structure morphogenesis"/>
    <property type="evidence" value="ECO:0007669"/>
    <property type="project" value="TreeGrafter"/>
</dbReference>
<dbReference type="InterPro" id="IPR039005">
    <property type="entry name" value="CSPG_rpt"/>
</dbReference>
<evidence type="ECO:0000313" key="6">
    <source>
        <dbReference type="Proteomes" id="UP000270094"/>
    </source>
</evidence>
<organism evidence="5 6">
    <name type="scientific">Strongylus vulgaris</name>
    <name type="common">Blood worm</name>
    <dbReference type="NCBI Taxonomy" id="40348"/>
    <lineage>
        <taxon>Eukaryota</taxon>
        <taxon>Metazoa</taxon>
        <taxon>Ecdysozoa</taxon>
        <taxon>Nematoda</taxon>
        <taxon>Chromadorea</taxon>
        <taxon>Rhabditida</taxon>
        <taxon>Rhabditina</taxon>
        <taxon>Rhabditomorpha</taxon>
        <taxon>Strongyloidea</taxon>
        <taxon>Strongylidae</taxon>
        <taxon>Strongylus</taxon>
    </lineage>
</organism>
<protein>
    <recommendedName>
        <fullName evidence="7">Cadherin domain-containing protein</fullName>
    </recommendedName>
</protein>
<evidence type="ECO:0000256" key="3">
    <source>
        <dbReference type="ARBA" id="ARBA00023180"/>
    </source>
</evidence>
<keyword evidence="3" id="KW-0325">Glycoprotein</keyword>
<dbReference type="OrthoDB" id="5831138at2759"/>
<evidence type="ECO:0000313" key="5">
    <source>
        <dbReference type="EMBL" id="VDM77180.1"/>
    </source>
</evidence>
<dbReference type="Pfam" id="PF16184">
    <property type="entry name" value="Cadherin_3"/>
    <property type="match status" value="3"/>
</dbReference>
<dbReference type="AlphaFoldDB" id="A0A3P7IVY6"/>
<dbReference type="Proteomes" id="UP000270094">
    <property type="component" value="Unassembled WGS sequence"/>
</dbReference>
<keyword evidence="1" id="KW-0732">Signal</keyword>
<evidence type="ECO:0000256" key="2">
    <source>
        <dbReference type="ARBA" id="ARBA00022737"/>
    </source>
</evidence>
<sequence length="365" mass="41247">MKLILRLLTNKSVNEGGSMPLQWKNIYILPEHSRFNLTSKQIAFSIVEGPHHGTLTLEGQPCSAFDYSQLLSRSVIYRHDGSETTQDQLEFQIDITSKRTDFPWLDSTTYVLRIRINPVNDPPELTEAKGGHVLKISAKGSNLSFTASVPDLPLSFSIVGLPDHGVVECSPEQGHFAVCSTFTQDQVDRGLVRFRHTSSHHPKQDMFSFQVFNREAFMLNGTESGTLSRANLFAWTFPKSYPPEKLIVERGERILYPYLLNWIDDDSDGAPLQFNFYQPIKDAAVLSTVSPYHPMTIFTEKDLQQGRIMLRHLGHKNNFTISYTVSDGKHTVEGLLRVIASDPFIRLGESLLEYCCLPGDTPNLR</sequence>